<dbReference type="InterPro" id="IPR006047">
    <property type="entry name" value="GH13_cat_dom"/>
</dbReference>
<dbReference type="RefSeq" id="WP_316681293.1">
    <property type="nucleotide sequence ID" value="NZ_CATZLL010000007.1"/>
</dbReference>
<dbReference type="PANTHER" id="PTHR10357">
    <property type="entry name" value="ALPHA-AMYLASE FAMILY MEMBER"/>
    <property type="match status" value="1"/>
</dbReference>
<name>A0ABN9JNI2_9RALS</name>
<comment type="caution">
    <text evidence="9">The sequence shown here is derived from an EMBL/GenBank/DDBJ whole genome shotgun (WGS) entry which is preliminary data.</text>
</comment>
<comment type="similarity">
    <text evidence="2">Belongs to the glycosyl hydrolase 13 family. TreS subfamily.</text>
</comment>
<proteinExistence type="inferred from homology"/>
<dbReference type="SUPFAM" id="SSF51445">
    <property type="entry name" value="(Trans)glycosidases"/>
    <property type="match status" value="1"/>
</dbReference>
<dbReference type="EC" id="5.4.99.16" evidence="3"/>
<organism evidence="9 10">
    <name type="scientific">Ralstonia flaminis</name>
    <dbReference type="NCBI Taxonomy" id="3058597"/>
    <lineage>
        <taxon>Bacteria</taxon>
        <taxon>Pseudomonadati</taxon>
        <taxon>Pseudomonadota</taxon>
        <taxon>Betaproteobacteria</taxon>
        <taxon>Burkholderiales</taxon>
        <taxon>Burkholderiaceae</taxon>
        <taxon>Ralstonia</taxon>
    </lineage>
</organism>
<dbReference type="GO" id="GO:0047931">
    <property type="term" value="F:glucosamine kinase activity"/>
    <property type="evidence" value="ECO:0007669"/>
    <property type="project" value="UniProtKB-EC"/>
</dbReference>
<keyword evidence="9" id="KW-0418">Kinase</keyword>
<reference evidence="9 10" key="1">
    <citation type="submission" date="2023-07" db="EMBL/GenBank/DDBJ databases">
        <authorList>
            <person name="Peeters C."/>
        </authorList>
    </citation>
    <scope>NUCLEOTIDE SEQUENCE [LARGE SCALE GENOMIC DNA]</scope>
    <source>
        <strain evidence="9 10">LMG 18101</strain>
    </source>
</reference>
<dbReference type="Gene3D" id="3.90.1200.10">
    <property type="match status" value="1"/>
</dbReference>
<evidence type="ECO:0000256" key="7">
    <source>
        <dbReference type="ARBA" id="ARBA00031378"/>
    </source>
</evidence>
<keyword evidence="6" id="KW-0413">Isomerase</keyword>
<evidence type="ECO:0000256" key="3">
    <source>
        <dbReference type="ARBA" id="ARBA00012619"/>
    </source>
</evidence>
<evidence type="ECO:0000256" key="2">
    <source>
        <dbReference type="ARBA" id="ARBA00005496"/>
    </source>
</evidence>
<sequence length="1164" mass="130300">MTRNPTALLVDDPLWYKDAVIYQLHVKSFCDSNNDGIGDFPGLISKLDYIAELGVDVIWLLPFYPSPRRDDGYDIAEYRGVHPDYGSMADVRRLITEAHARGLRVITELVINHTSDQHPWFQRARRAKPGSALRDFYVWSDHDKKYAGTRIIFIDTEPSNWTWDPVANAYYWHRFYSHQPDLNFDNPRVLKAVIGVMKFWLNLGVDGLRLDAVPYLVEREGTSNENLPETHAVLRKLRAAMDAEFKNRLLLAEANQWPEDTQEYFGAGDECHMAFHFPLMPRMYMAIAREDRFPITDIMRQTPDVPHACQWAIFLRNHDELTLEMVTDAERDYLWEVYASDRRARLNLGIRRRLAPLLERDRRRVELMNSLLFSMPGTPVLYYGDEIGMGDNIHLGDRDGVRTPMQWSPDRNGGFSRADPEQLVLPAIMGSLYGYESVNVEAQSRDAHSLLNWTRRLLATRKQHRVFGRGSIHFLQPSNRKILAYIRALADEPPMLCVANLSRASQAVELDLSNYAQRVPIELIGGTAFPPVGQLPYLLTLQPYAFFWLELRENEPGPNWAQPAAEQLPEFMTLVLRSGLDTLSDTRQREAHRQSIEREVLPTYLPMRRWFAGHESVPHERDVLRSARFAWGAAVPVDASSTNRPLAGATRPEVFFNEVVVTLCDADGVERIERYLLPLSIAWESATLPALPVQLALARVRRGRHVGYLTDAFTTETFARALLANLVRGATLQASDGTVCFLPEPGIAEAAKSTAPEAHLPLAPDASVQWVAPEHAYSALVIDDRVTVKLMRRVWPGTQPEAEMSRHLTRAGYANTAALIGEITHAGPVGEPATLAVLQRYVPNQGNAWNWALDYLRRTIDELAVQAEAVPAGDGEVVPMAPVAALESRTDTNEALASFLAQIGAIGTRLGELHALLAQPSDDPRFGTRPAHANDVRNWTARVREQVTQALNHVQAWQDTHATHEPAEWLLLQRDTLPTAIGASAQAGLGTTLSRLHGDFHLDEVLVSQGDVFLGNFGGDPALPVEVRRRKDSPLRDVASLLHSLDDVVEAVRQGPEHVTGPVQERRDQLLERFRAAAAEHFLQTYADAGGCPIHPELLNLFLLEDAARHLGADAASRPAWLPVPLAGLVHAARRLLSAKPEPANPAAMLTSIVPVDDRPEPTP</sequence>
<dbReference type="InterPro" id="IPR017853">
    <property type="entry name" value="GH"/>
</dbReference>
<dbReference type="InterPro" id="IPR032091">
    <property type="entry name" value="Malt_amylase-like_C"/>
</dbReference>
<dbReference type="EMBL" id="CATZLL010000007">
    <property type="protein sequence ID" value="CAJ0815247.1"/>
    <property type="molecule type" value="Genomic_DNA"/>
</dbReference>
<dbReference type="Pfam" id="PF00128">
    <property type="entry name" value="Alpha-amylase"/>
    <property type="match status" value="2"/>
</dbReference>
<dbReference type="PANTHER" id="PTHR10357:SF219">
    <property type="entry name" value="MALTOSE ALPHA-D-GLUCOSYLTRANSFERASE"/>
    <property type="match status" value="1"/>
</dbReference>
<protein>
    <recommendedName>
        <fullName evidence="3">maltose alpha-D-glucosyltransferase</fullName>
        <ecNumber evidence="3">5.4.99.16</ecNumber>
    </recommendedName>
    <alternativeName>
        <fullName evidence="7">Maltose alpha-D-glucosyltransferase</fullName>
    </alternativeName>
</protein>
<dbReference type="SUPFAM" id="SSF51011">
    <property type="entry name" value="Glycosyl hydrolase domain"/>
    <property type="match status" value="1"/>
</dbReference>
<dbReference type="InterPro" id="IPR012810">
    <property type="entry name" value="TreS/a-amylase_N"/>
</dbReference>
<dbReference type="InterPro" id="IPR011009">
    <property type="entry name" value="Kinase-like_dom_sf"/>
</dbReference>
<dbReference type="Gene3D" id="3.90.400.10">
    <property type="entry name" value="Oligo-1,6-glucosidase, Domain 2"/>
    <property type="match status" value="1"/>
</dbReference>
<dbReference type="Gene3D" id="3.20.20.80">
    <property type="entry name" value="Glycosidases"/>
    <property type="match status" value="1"/>
</dbReference>
<dbReference type="SMART" id="SM00642">
    <property type="entry name" value="Aamy"/>
    <property type="match status" value="1"/>
</dbReference>
<feature type="domain" description="Glycosyl hydrolase family 13 catalytic" evidence="8">
    <location>
        <begin position="23"/>
        <end position="417"/>
    </location>
</feature>
<evidence type="ECO:0000256" key="6">
    <source>
        <dbReference type="ARBA" id="ARBA00023235"/>
    </source>
</evidence>
<dbReference type="Pfam" id="PF16657">
    <property type="entry name" value="Malt_amylase_C"/>
    <property type="match status" value="1"/>
</dbReference>
<dbReference type="CDD" id="cd11334">
    <property type="entry name" value="AmyAc_TreS"/>
    <property type="match status" value="1"/>
</dbReference>
<accession>A0ABN9JNI2</accession>
<dbReference type="NCBIfam" id="TIGR02456">
    <property type="entry name" value="treS_nterm"/>
    <property type="match status" value="1"/>
</dbReference>
<dbReference type="InterPro" id="IPR013780">
    <property type="entry name" value="Glyco_hydro_b"/>
</dbReference>
<keyword evidence="4" id="KW-0479">Metal-binding</keyword>
<dbReference type="SUPFAM" id="SSF56112">
    <property type="entry name" value="Protein kinase-like (PK-like)"/>
    <property type="match status" value="1"/>
</dbReference>
<evidence type="ECO:0000313" key="9">
    <source>
        <dbReference type="EMBL" id="CAJ0815247.1"/>
    </source>
</evidence>
<evidence type="ECO:0000256" key="4">
    <source>
        <dbReference type="ARBA" id="ARBA00022723"/>
    </source>
</evidence>
<gene>
    <name evidence="9" type="ORF">LMG18101_02523</name>
</gene>
<dbReference type="InterPro" id="IPR045857">
    <property type="entry name" value="O16G_dom_2"/>
</dbReference>
<comment type="catalytic activity">
    <reaction evidence="1">
        <text>D-maltose = alpha,alpha-trehalose</text>
        <dbReference type="Rhea" id="RHEA:15145"/>
        <dbReference type="ChEBI" id="CHEBI:16551"/>
        <dbReference type="ChEBI" id="CHEBI:17306"/>
        <dbReference type="EC" id="5.4.99.16"/>
    </reaction>
</comment>
<dbReference type="Gene3D" id="2.60.40.1180">
    <property type="entry name" value="Golgi alpha-mannosidase II"/>
    <property type="match status" value="1"/>
</dbReference>
<keyword evidence="9" id="KW-0808">Transferase</keyword>
<evidence type="ECO:0000313" key="10">
    <source>
        <dbReference type="Proteomes" id="UP001189757"/>
    </source>
</evidence>
<dbReference type="NCBIfam" id="TIGR02457">
    <property type="entry name" value="TreS_Cterm"/>
    <property type="match status" value="1"/>
</dbReference>
<evidence type="ECO:0000256" key="5">
    <source>
        <dbReference type="ARBA" id="ARBA00022837"/>
    </source>
</evidence>
<keyword evidence="10" id="KW-1185">Reference proteome</keyword>
<evidence type="ECO:0000256" key="1">
    <source>
        <dbReference type="ARBA" id="ARBA00001595"/>
    </source>
</evidence>
<keyword evidence="5" id="KW-0106">Calcium</keyword>
<evidence type="ECO:0000259" key="8">
    <source>
        <dbReference type="SMART" id="SM00642"/>
    </source>
</evidence>
<dbReference type="Proteomes" id="UP001189757">
    <property type="component" value="Unassembled WGS sequence"/>
</dbReference>
<dbReference type="InterPro" id="IPR012811">
    <property type="entry name" value="TreS_maltokin_C_dom"/>
</dbReference>